<proteinExistence type="predicted"/>
<evidence type="ECO:0000313" key="1">
    <source>
        <dbReference type="EMBL" id="MPM65257.1"/>
    </source>
</evidence>
<dbReference type="InterPro" id="IPR013785">
    <property type="entry name" value="Aldolase_TIM"/>
</dbReference>
<dbReference type="AlphaFoldDB" id="A0A645BIR5"/>
<organism evidence="1">
    <name type="scientific">bioreactor metagenome</name>
    <dbReference type="NCBI Taxonomy" id="1076179"/>
    <lineage>
        <taxon>unclassified sequences</taxon>
        <taxon>metagenomes</taxon>
        <taxon>ecological metagenomes</taxon>
    </lineage>
</organism>
<dbReference type="Gene3D" id="3.20.20.70">
    <property type="entry name" value="Aldolase class I"/>
    <property type="match status" value="1"/>
</dbReference>
<gene>
    <name evidence="1" type="ORF">SDC9_112152</name>
</gene>
<comment type="caution">
    <text evidence="1">The sequence shown here is derived from an EMBL/GenBank/DDBJ whole genome shotgun (WGS) entry which is preliminary data.</text>
</comment>
<dbReference type="EMBL" id="VSSQ01020419">
    <property type="protein sequence ID" value="MPM65257.1"/>
    <property type="molecule type" value="Genomic_DNA"/>
</dbReference>
<name>A0A645BIR5_9ZZZZ</name>
<reference evidence="1" key="1">
    <citation type="submission" date="2019-08" db="EMBL/GenBank/DDBJ databases">
        <authorList>
            <person name="Kucharzyk K."/>
            <person name="Murdoch R.W."/>
            <person name="Higgins S."/>
            <person name="Loffler F."/>
        </authorList>
    </citation>
    <scope>NUCLEOTIDE SEQUENCE</scope>
</reference>
<protein>
    <submittedName>
        <fullName evidence="1">Uncharacterized protein</fullName>
    </submittedName>
</protein>
<accession>A0A645BIR5</accession>
<sequence length="138" mass="16270">MKDPGPKYTRILKATDGRLAICGAWGSSQSIEAYDRGIHALMPSGMFELFVNVYRLYHAGRRNQAMELFFGMLPVISFTRQSQPLNRYFHKLYLKKDGVFTDAVSREQVFFDEYHQRYADDLIDYALKLRDRIPEYWK</sequence>